<dbReference type="InterPro" id="IPR017452">
    <property type="entry name" value="GPCR_Rhodpsn_7TM"/>
</dbReference>
<dbReference type="WBParaSite" id="DME_0000507201-mRNA-1">
    <property type="protein sequence ID" value="DME_0000507201-mRNA-1"/>
    <property type="gene ID" value="DME_0000507201"/>
</dbReference>
<keyword evidence="3 5" id="KW-1133">Transmembrane helix</keyword>
<dbReference type="GO" id="GO:0004930">
    <property type="term" value="F:G protein-coupled receptor activity"/>
    <property type="evidence" value="ECO:0007669"/>
    <property type="project" value="InterPro"/>
</dbReference>
<feature type="transmembrane region" description="Helical" evidence="5">
    <location>
        <begin position="111"/>
        <end position="132"/>
    </location>
</feature>
<proteinExistence type="predicted"/>
<keyword evidence="9" id="KW-1185">Reference proteome</keyword>
<dbReference type="Gene3D" id="1.20.1070.10">
    <property type="entry name" value="Rhodopsin 7-helix transmembrane proteins"/>
    <property type="match status" value="1"/>
</dbReference>
<reference evidence="10" key="1">
    <citation type="submission" date="2017-02" db="UniProtKB">
        <authorList>
            <consortium name="WormBaseParasite"/>
        </authorList>
    </citation>
    <scope>IDENTIFICATION</scope>
</reference>
<dbReference type="PROSITE" id="PS50262">
    <property type="entry name" value="G_PROTEIN_RECEP_F1_2"/>
    <property type="match status" value="1"/>
</dbReference>
<dbReference type="PRINTS" id="PR00237">
    <property type="entry name" value="GPCRRHODOPSN"/>
</dbReference>
<evidence type="ECO:0000256" key="1">
    <source>
        <dbReference type="ARBA" id="ARBA00004370"/>
    </source>
</evidence>
<feature type="transmembrane region" description="Helical" evidence="5">
    <location>
        <begin position="293"/>
        <end position="309"/>
    </location>
</feature>
<organism evidence="8 10">
    <name type="scientific">Dracunculus medinensis</name>
    <name type="common">Guinea worm</name>
    <dbReference type="NCBI Taxonomy" id="318479"/>
    <lineage>
        <taxon>Eukaryota</taxon>
        <taxon>Metazoa</taxon>
        <taxon>Ecdysozoa</taxon>
        <taxon>Nematoda</taxon>
        <taxon>Chromadorea</taxon>
        <taxon>Rhabditida</taxon>
        <taxon>Spirurina</taxon>
        <taxon>Dracunculoidea</taxon>
        <taxon>Dracunculidae</taxon>
        <taxon>Dracunculus</taxon>
    </lineage>
</organism>
<dbReference type="Proteomes" id="UP000038040">
    <property type="component" value="Unplaced"/>
</dbReference>
<feature type="transmembrane region" description="Helical" evidence="5">
    <location>
        <begin position="71"/>
        <end position="91"/>
    </location>
</feature>
<feature type="domain" description="G-protein coupled receptors family 1 profile" evidence="6">
    <location>
        <begin position="51"/>
        <end position="306"/>
    </location>
</feature>
<evidence type="ECO:0000259" key="6">
    <source>
        <dbReference type="PROSITE" id="PS50262"/>
    </source>
</evidence>
<evidence type="ECO:0000256" key="2">
    <source>
        <dbReference type="ARBA" id="ARBA00022692"/>
    </source>
</evidence>
<gene>
    <name evidence="7" type="ORF">DME_LOCUS8871</name>
</gene>
<dbReference type="CDD" id="cd14978">
    <property type="entry name" value="7tmA_FMRFamide_R-like"/>
    <property type="match status" value="1"/>
</dbReference>
<dbReference type="STRING" id="318479.A0A0N4UCR6"/>
<feature type="transmembrane region" description="Helical" evidence="5">
    <location>
        <begin position="316"/>
        <end position="336"/>
    </location>
</feature>
<feature type="transmembrane region" description="Helical" evidence="5">
    <location>
        <begin position="34"/>
        <end position="59"/>
    </location>
</feature>
<evidence type="ECO:0000256" key="4">
    <source>
        <dbReference type="ARBA" id="ARBA00023136"/>
    </source>
</evidence>
<dbReference type="EMBL" id="UYYG01001173">
    <property type="protein sequence ID" value="VDN58898.1"/>
    <property type="molecule type" value="Genomic_DNA"/>
</dbReference>
<dbReference type="AlphaFoldDB" id="A0A0N4UCR6"/>
<dbReference type="SUPFAM" id="SSF81321">
    <property type="entry name" value="Family A G protein-coupled receptor-like"/>
    <property type="match status" value="1"/>
</dbReference>
<feature type="transmembrane region" description="Helical" evidence="5">
    <location>
        <begin position="207"/>
        <end position="231"/>
    </location>
</feature>
<dbReference type="Pfam" id="PF00001">
    <property type="entry name" value="7tm_1"/>
    <property type="match status" value="1"/>
</dbReference>
<evidence type="ECO:0000313" key="10">
    <source>
        <dbReference type="WBParaSite" id="DME_0000507201-mRNA-1"/>
    </source>
</evidence>
<feature type="transmembrane region" description="Helical" evidence="5">
    <location>
        <begin position="251"/>
        <end position="273"/>
    </location>
</feature>
<evidence type="ECO:0000313" key="7">
    <source>
        <dbReference type="EMBL" id="VDN58898.1"/>
    </source>
</evidence>
<dbReference type="OrthoDB" id="10011262at2759"/>
<evidence type="ECO:0000313" key="9">
    <source>
        <dbReference type="Proteomes" id="UP000274756"/>
    </source>
</evidence>
<evidence type="ECO:0000313" key="8">
    <source>
        <dbReference type="Proteomes" id="UP000038040"/>
    </source>
</evidence>
<dbReference type="GO" id="GO:0016020">
    <property type="term" value="C:membrane"/>
    <property type="evidence" value="ECO:0007669"/>
    <property type="project" value="UniProtKB-SubCell"/>
</dbReference>
<dbReference type="Proteomes" id="UP000274756">
    <property type="component" value="Unassembled WGS sequence"/>
</dbReference>
<protein>
    <submittedName>
        <fullName evidence="10">G_PROTEIN_RECEP_F1_2 domain-containing protein</fullName>
    </submittedName>
</protein>
<keyword evidence="4 5" id="KW-0472">Membrane</keyword>
<dbReference type="PANTHER" id="PTHR47632:SF4">
    <property type="entry name" value="G-PROTEIN COUPLED RECEPTORS FAMILY 1 PROFILE DOMAIN-CONTAINING PROTEIN"/>
    <property type="match status" value="1"/>
</dbReference>
<reference evidence="7 9" key="2">
    <citation type="submission" date="2018-11" db="EMBL/GenBank/DDBJ databases">
        <authorList>
            <consortium name="Pathogen Informatics"/>
        </authorList>
    </citation>
    <scope>NUCLEOTIDE SEQUENCE [LARGE SCALE GENOMIC DNA]</scope>
</reference>
<evidence type="ECO:0000256" key="5">
    <source>
        <dbReference type="SAM" id="Phobius"/>
    </source>
</evidence>
<sequence>MPFSDISIIINNSKCICSDLQHADYSPAYAWFNYFLIIILLPSISVFGVLANILNIYVYSRKRMQTSANNYLLFLACSDFLVILTGLFIFWLDSARSYIPSLAHVPYMTVYALPFGYMAQTCSIYFTVAAAIDCYVQVSWEEIRDNYCTVKKAMEINICITLCSIIYNSLRFPQFNLRKCFHDATQELIIEICPTALFFAINTIYNVYMYMILMTLLPFLCLSILNAMIVVRKSVKPTDLEQNVENDDDTLTMIMVVVIFLCCNTLALIVNLIETFFNPDALLLNFLTDGSNFLVIFNSSVNCLIYLIFNKIYRQIFLYAFFFKNFLIKLDIFFLYQSIRHFLIKLDLLNCSDHQLWLGNHLKYDRNIDEWLTSSSGFFIFERQKNPSISALKL</sequence>
<keyword evidence="2 5" id="KW-0812">Transmembrane</keyword>
<name>A0A0N4UCR6_DRAME</name>
<accession>A0A0N4UCR6</accession>
<comment type="subcellular location">
    <subcellularLocation>
        <location evidence="1">Membrane</location>
    </subcellularLocation>
</comment>
<evidence type="ECO:0000256" key="3">
    <source>
        <dbReference type="ARBA" id="ARBA00022989"/>
    </source>
</evidence>
<dbReference type="PANTHER" id="PTHR47632">
    <property type="entry name" value="FMRFAMIDE PEPTIDE RECEPTOR FAMILY-RELATED"/>
    <property type="match status" value="1"/>
</dbReference>
<dbReference type="InterPro" id="IPR000276">
    <property type="entry name" value="GPCR_Rhodpsn"/>
</dbReference>
<dbReference type="InterPro" id="IPR053326">
    <property type="entry name" value="GPCR1-like"/>
</dbReference>